<feature type="chain" id="PRO_5037126564" evidence="2">
    <location>
        <begin position="22"/>
        <end position="386"/>
    </location>
</feature>
<protein>
    <submittedName>
        <fullName evidence="5">EGF-like domain-containing protein</fullName>
    </submittedName>
</protein>
<dbReference type="AlphaFoldDB" id="A0A914WNK6"/>
<feature type="region of interest" description="Disordered" evidence="1">
    <location>
        <begin position="24"/>
        <end position="83"/>
    </location>
</feature>
<proteinExistence type="predicted"/>
<feature type="domain" description="EGF-like" evidence="3">
    <location>
        <begin position="230"/>
        <end position="262"/>
    </location>
</feature>
<feature type="domain" description="EGF-like" evidence="3">
    <location>
        <begin position="169"/>
        <end position="201"/>
    </location>
</feature>
<keyword evidence="4" id="KW-1185">Reference proteome</keyword>
<dbReference type="InterPro" id="IPR006149">
    <property type="entry name" value="EB_dom"/>
</dbReference>
<evidence type="ECO:0000313" key="4">
    <source>
        <dbReference type="Proteomes" id="UP000887566"/>
    </source>
</evidence>
<dbReference type="InterPro" id="IPR000742">
    <property type="entry name" value="EGF"/>
</dbReference>
<name>A0A914WNK6_9BILA</name>
<organism evidence="4 5">
    <name type="scientific">Plectus sambesii</name>
    <dbReference type="NCBI Taxonomy" id="2011161"/>
    <lineage>
        <taxon>Eukaryota</taxon>
        <taxon>Metazoa</taxon>
        <taxon>Ecdysozoa</taxon>
        <taxon>Nematoda</taxon>
        <taxon>Chromadorea</taxon>
        <taxon>Plectida</taxon>
        <taxon>Plectina</taxon>
        <taxon>Plectoidea</taxon>
        <taxon>Plectidae</taxon>
        <taxon>Plectus</taxon>
    </lineage>
</organism>
<keyword evidence="2" id="KW-0732">Signal</keyword>
<dbReference type="PANTHER" id="PTHR37157:SF2">
    <property type="entry name" value="EB DOMAIN-CONTAINING PROTEIN-RELATED"/>
    <property type="match status" value="1"/>
</dbReference>
<dbReference type="SMART" id="SM00289">
    <property type="entry name" value="WR1"/>
    <property type="match status" value="3"/>
</dbReference>
<evidence type="ECO:0000256" key="2">
    <source>
        <dbReference type="SAM" id="SignalP"/>
    </source>
</evidence>
<dbReference type="InterPro" id="IPR006150">
    <property type="entry name" value="Cys_repeat_1"/>
</dbReference>
<evidence type="ECO:0000313" key="5">
    <source>
        <dbReference type="WBParaSite" id="PSAMB.scaffold4590size14143.g24684.t1"/>
    </source>
</evidence>
<dbReference type="WBParaSite" id="PSAMB.scaffold4590size14143.g24684.t1">
    <property type="protein sequence ID" value="PSAMB.scaffold4590size14143.g24684.t1"/>
    <property type="gene ID" value="PSAMB.scaffold4590size14143.g24684"/>
</dbReference>
<reference evidence="5" key="1">
    <citation type="submission" date="2022-11" db="UniProtKB">
        <authorList>
            <consortium name="WormBaseParasite"/>
        </authorList>
    </citation>
    <scope>IDENTIFICATION</scope>
</reference>
<dbReference type="SMART" id="SM00181">
    <property type="entry name" value="EGF"/>
    <property type="match status" value="3"/>
</dbReference>
<sequence length="386" mass="40425">MKSLMIIAILLVSVFLLGAHSQTTTTTTPTTTTTATTRTPRTRTTTTITTTTPTTTTTTRTPRTRTPATTTTSTTTAATTTRRRDRDCPIGQVLINNNCVSAPPGSIACSASMRCSGNAVCTMVACTCPTGYASAGNNACSPVSSPSSCPANQVLVNGQCLNMVSVGMQCQVAQQCQGGSSCQAGICQCTPGTTFNGNTCGQQQPPSSSCAPYQVMANGQCYNMATVGMQCQVNQQCQGGSACQTGTCQCPYGYTFNGNSCVQQQQPPTMNQPTCSNPAMRAEMNGAVAKSCAQQYCSSGYQCEWNPNYVNNNIRGQYICCGGSTVFNPTPAPTAAPTGRIRMYDATSTPVQCFKTTDCSNVTGYTNCVRSATYNYNVCCSTSACP</sequence>
<evidence type="ECO:0000256" key="1">
    <source>
        <dbReference type="SAM" id="MobiDB-lite"/>
    </source>
</evidence>
<feature type="signal peptide" evidence="2">
    <location>
        <begin position="1"/>
        <end position="21"/>
    </location>
</feature>
<feature type="compositionally biased region" description="Low complexity" evidence="1">
    <location>
        <begin position="24"/>
        <end position="80"/>
    </location>
</feature>
<accession>A0A914WNK6</accession>
<dbReference type="PANTHER" id="PTHR37157">
    <property type="entry name" value="PRION-LIKE-(Q/N-RICH) DOMAIN-BEARING PROTEIN 25"/>
    <property type="match status" value="1"/>
</dbReference>
<feature type="domain" description="EGF-like" evidence="3">
    <location>
        <begin position="108"/>
        <end position="141"/>
    </location>
</feature>
<dbReference type="Pfam" id="PF01683">
    <property type="entry name" value="EB"/>
    <property type="match status" value="3"/>
</dbReference>
<evidence type="ECO:0000259" key="3">
    <source>
        <dbReference type="SMART" id="SM00181"/>
    </source>
</evidence>
<dbReference type="Proteomes" id="UP000887566">
    <property type="component" value="Unplaced"/>
</dbReference>